<evidence type="ECO:0000256" key="1">
    <source>
        <dbReference type="SAM" id="Phobius"/>
    </source>
</evidence>
<dbReference type="EMBL" id="AZDA01000007">
    <property type="protein sequence ID" value="KRK40604.1"/>
    <property type="molecule type" value="Genomic_DNA"/>
</dbReference>
<organism evidence="2 3">
    <name type="scientific">Loigolactobacillus bifermentans DSM 20003</name>
    <dbReference type="NCBI Taxonomy" id="1423726"/>
    <lineage>
        <taxon>Bacteria</taxon>
        <taxon>Bacillati</taxon>
        <taxon>Bacillota</taxon>
        <taxon>Bacilli</taxon>
        <taxon>Lactobacillales</taxon>
        <taxon>Lactobacillaceae</taxon>
        <taxon>Loigolactobacillus</taxon>
    </lineage>
</organism>
<reference evidence="2 3" key="1">
    <citation type="journal article" date="2015" name="Genome Announc.">
        <title>Expanding the biotechnology potential of lactobacilli through comparative genomics of 213 strains and associated genera.</title>
        <authorList>
            <person name="Sun Z."/>
            <person name="Harris H.M."/>
            <person name="McCann A."/>
            <person name="Guo C."/>
            <person name="Argimon S."/>
            <person name="Zhang W."/>
            <person name="Yang X."/>
            <person name="Jeffery I.B."/>
            <person name="Cooney J.C."/>
            <person name="Kagawa T.F."/>
            <person name="Liu W."/>
            <person name="Song Y."/>
            <person name="Salvetti E."/>
            <person name="Wrobel A."/>
            <person name="Rasinkangas P."/>
            <person name="Parkhill J."/>
            <person name="Rea M.C."/>
            <person name="O'Sullivan O."/>
            <person name="Ritari J."/>
            <person name="Douillard F.P."/>
            <person name="Paul Ross R."/>
            <person name="Yang R."/>
            <person name="Briner A.E."/>
            <person name="Felis G.E."/>
            <person name="de Vos W.M."/>
            <person name="Barrangou R."/>
            <person name="Klaenhammer T.R."/>
            <person name="Caufield P.W."/>
            <person name="Cui Y."/>
            <person name="Zhang H."/>
            <person name="O'Toole P.W."/>
        </authorList>
    </citation>
    <scope>NUCLEOTIDE SEQUENCE [LARGE SCALE GENOMIC DNA]</scope>
    <source>
        <strain evidence="2 3">DSM 20003</strain>
    </source>
</reference>
<dbReference type="InterPro" id="IPR010540">
    <property type="entry name" value="CmpB_TMEM229"/>
</dbReference>
<keyword evidence="1" id="KW-0472">Membrane</keyword>
<dbReference type="RefSeq" id="WP_235807431.1">
    <property type="nucleotide sequence ID" value="NZ_AZDA01000007.1"/>
</dbReference>
<evidence type="ECO:0000313" key="3">
    <source>
        <dbReference type="Proteomes" id="UP000051461"/>
    </source>
</evidence>
<keyword evidence="3" id="KW-1185">Reference proteome</keyword>
<feature type="transmembrane region" description="Helical" evidence="1">
    <location>
        <begin position="159"/>
        <end position="183"/>
    </location>
</feature>
<sequence length="272" mass="31263">MTAQQLHLFNLEQQCLTWLLYFFAYGVVGWLWESGYVSVKKHHWTNSGFLIGPIIPIYGFSMMAVLAAIEPFEHNILILYFAGAILITIIEYVTSWGMEKLFHARWWDYSDMPLNLNGRVAIPVSLFWGIGVVFIVKVIHPFIAQIVEHLTLSYGNFVAIAMLALMTFDLGFTVANVAAFGAATKRIGEAIESKKSELRTRLEASTDKLQQELAWLEDYREHPHEREQLPRLTYVQRRLLKSFPSLKLNTTVTSPKDIVKLSDLVRRRKSKK</sequence>
<protein>
    <recommendedName>
        <fullName evidence="4">ABC transporter permease</fullName>
    </recommendedName>
</protein>
<name>A0A0R1H1Y7_9LACO</name>
<feature type="transmembrane region" description="Helical" evidence="1">
    <location>
        <begin position="18"/>
        <end position="37"/>
    </location>
</feature>
<dbReference type="PATRIC" id="fig|1423726.3.peg.12"/>
<accession>A0A0R1H1Y7</accession>
<dbReference type="STRING" id="1423726.FC07_GL000012"/>
<evidence type="ECO:0000313" key="2">
    <source>
        <dbReference type="EMBL" id="KRK40604.1"/>
    </source>
</evidence>
<keyword evidence="1" id="KW-0812">Transmembrane</keyword>
<dbReference type="Proteomes" id="UP000051461">
    <property type="component" value="Unassembled WGS sequence"/>
</dbReference>
<feature type="transmembrane region" description="Helical" evidence="1">
    <location>
        <begin position="116"/>
        <end position="139"/>
    </location>
</feature>
<comment type="caution">
    <text evidence="2">The sequence shown here is derived from an EMBL/GenBank/DDBJ whole genome shotgun (WGS) entry which is preliminary data.</text>
</comment>
<dbReference type="Pfam" id="PF06541">
    <property type="entry name" value="ABC_trans_CmpB"/>
    <property type="match status" value="1"/>
</dbReference>
<feature type="transmembrane region" description="Helical" evidence="1">
    <location>
        <begin position="49"/>
        <end position="69"/>
    </location>
</feature>
<feature type="transmembrane region" description="Helical" evidence="1">
    <location>
        <begin position="75"/>
        <end position="95"/>
    </location>
</feature>
<proteinExistence type="predicted"/>
<evidence type="ECO:0008006" key="4">
    <source>
        <dbReference type="Google" id="ProtNLM"/>
    </source>
</evidence>
<gene>
    <name evidence="2" type="ORF">FC07_GL000012</name>
</gene>
<dbReference type="AlphaFoldDB" id="A0A0R1H1Y7"/>
<keyword evidence="1" id="KW-1133">Transmembrane helix</keyword>